<dbReference type="UniPathway" id="UPA00109">
    <property type="reaction ID" value="UER00185"/>
</dbReference>
<reference evidence="10 11" key="1">
    <citation type="journal article" date="2016" name="Nat. Commun.">
        <title>Thousands of microbial genomes shed light on interconnected biogeochemical processes in an aquifer system.</title>
        <authorList>
            <person name="Anantharaman K."/>
            <person name="Brown C.T."/>
            <person name="Hug L.A."/>
            <person name="Sharon I."/>
            <person name="Castelle C.J."/>
            <person name="Probst A.J."/>
            <person name="Thomas B.C."/>
            <person name="Singh A."/>
            <person name="Wilkins M.J."/>
            <person name="Karaoz U."/>
            <person name="Brodie E.L."/>
            <person name="Williams K.H."/>
            <person name="Hubbard S.S."/>
            <person name="Banfield J.F."/>
        </authorList>
    </citation>
    <scope>NUCLEOTIDE SEQUENCE [LARGE SCALE GENOMIC DNA]</scope>
</reference>
<proteinExistence type="inferred from homology"/>
<dbReference type="PIRSF" id="PIRSF000724">
    <property type="entry name" value="Pgk"/>
    <property type="match status" value="1"/>
</dbReference>
<dbReference type="PANTHER" id="PTHR11406">
    <property type="entry name" value="PHOSPHOGLYCERATE KINASE"/>
    <property type="match status" value="1"/>
</dbReference>
<accession>A0A1F8F861</accession>
<dbReference type="Gene3D" id="3.40.50.1260">
    <property type="entry name" value="Phosphoglycerate kinase, N-terminal domain"/>
    <property type="match status" value="2"/>
</dbReference>
<dbReference type="PRINTS" id="PR00477">
    <property type="entry name" value="PHGLYCKINASE"/>
</dbReference>
<evidence type="ECO:0000256" key="5">
    <source>
        <dbReference type="ARBA" id="ARBA00022777"/>
    </source>
</evidence>
<evidence type="ECO:0000256" key="6">
    <source>
        <dbReference type="ARBA" id="ARBA00022840"/>
    </source>
</evidence>
<feature type="binding site" evidence="7">
    <location>
        <begin position="73"/>
        <end position="76"/>
    </location>
    <ligand>
        <name>substrate</name>
    </ligand>
</feature>
<dbReference type="AlphaFoldDB" id="A0A1F8F861"/>
<feature type="binding site" evidence="7">
    <location>
        <position position="154"/>
    </location>
    <ligand>
        <name>substrate</name>
    </ligand>
</feature>
<dbReference type="HAMAP" id="MF_00145">
    <property type="entry name" value="Phosphoglyc_kinase"/>
    <property type="match status" value="1"/>
</dbReference>
<dbReference type="SUPFAM" id="SSF53748">
    <property type="entry name" value="Phosphoglycerate kinase"/>
    <property type="match status" value="1"/>
</dbReference>
<evidence type="ECO:0000256" key="8">
    <source>
        <dbReference type="PIRSR" id="PIRSR000724-2"/>
    </source>
</evidence>
<dbReference type="InterPro" id="IPR036043">
    <property type="entry name" value="Phosphoglycerate_kinase_sf"/>
</dbReference>
<dbReference type="PANTHER" id="PTHR11406:SF23">
    <property type="entry name" value="PHOSPHOGLYCERATE KINASE 1, CHLOROPLASTIC-RELATED"/>
    <property type="match status" value="1"/>
</dbReference>
<comment type="caution">
    <text evidence="10">The sequence shown here is derived from an EMBL/GenBank/DDBJ whole genome shotgun (WGS) entry which is preliminary data.</text>
</comment>
<dbReference type="Proteomes" id="UP000178023">
    <property type="component" value="Unassembled WGS sequence"/>
</dbReference>
<dbReference type="InterPro" id="IPR015824">
    <property type="entry name" value="Phosphoglycerate_kinase_N"/>
</dbReference>
<comment type="subcellular location">
    <subcellularLocation>
        <location evidence="7">Cytoplasm</location>
    </subcellularLocation>
</comment>
<dbReference type="EC" id="2.7.2.3" evidence="2 7"/>
<protein>
    <recommendedName>
        <fullName evidence="2 7">Phosphoglycerate kinase</fullName>
        <ecNumber evidence="2 7">2.7.2.3</ecNumber>
    </recommendedName>
</protein>
<dbReference type="EMBL" id="MGJL01000004">
    <property type="protein sequence ID" value="OGN08449.1"/>
    <property type="molecule type" value="Genomic_DNA"/>
</dbReference>
<dbReference type="GO" id="GO:0006096">
    <property type="term" value="P:glycolytic process"/>
    <property type="evidence" value="ECO:0007669"/>
    <property type="project" value="UniProtKB-UniRule"/>
</dbReference>
<dbReference type="GO" id="GO:0005524">
    <property type="term" value="F:ATP binding"/>
    <property type="evidence" value="ECO:0007669"/>
    <property type="project" value="UniProtKB-KW"/>
</dbReference>
<dbReference type="GO" id="GO:0043531">
    <property type="term" value="F:ADP binding"/>
    <property type="evidence" value="ECO:0007669"/>
    <property type="project" value="TreeGrafter"/>
</dbReference>
<keyword evidence="4 7" id="KW-0547">Nucleotide-binding</keyword>
<sequence length="377" mass="41092">MKTVKDIPNLKDKKVLLRVDFDMALNQQLTINNQPSSSVSHGARIAEPFRVEKQKLMIDYLIEHDAKVVMVAHLGDTGEFAPLIPQLHMLLGREIAFLKSIEEIPAYLENYAGPALLENIRRFPGEKENDEELAQKLSSGLDIYINNAFAVCHRKHASVSAVTKFLPSYAGFLVEEEIAKLGQAIDAPAEEKVIIMGGVKAETKAPVIKNLIDNADKILLSGVIANDIAKARGEDIGRSVVDDNINKILSNLDIASPKLVLPVDYIMAENRRLDIGEKTIAMYREVINSAKTIIWNGPMGVFEKDEFSAGTKLVAQAVADSSAIKIIGGGDTIAAVNRFSIPLEKFTFVSTGGGAMLAFLAGERLSGLEALGYYADK</sequence>
<dbReference type="InterPro" id="IPR001576">
    <property type="entry name" value="Phosphoglycerate_kinase"/>
</dbReference>
<name>A0A1F8F861_9BACT</name>
<keyword evidence="3 7" id="KW-0808">Transferase</keyword>
<comment type="pathway">
    <text evidence="7">Carbohydrate degradation; glycolysis; pyruvate from D-glyceraldehyde 3-phosphate: step 2/5.</text>
</comment>
<dbReference type="GO" id="GO:0004618">
    <property type="term" value="F:phosphoglycerate kinase activity"/>
    <property type="evidence" value="ECO:0007669"/>
    <property type="project" value="UniProtKB-UniRule"/>
</dbReference>
<keyword evidence="7" id="KW-0324">Glycolysis</keyword>
<feature type="binding site" evidence="7">
    <location>
        <position position="121"/>
    </location>
    <ligand>
        <name>substrate</name>
    </ligand>
</feature>
<dbReference type="GO" id="GO:0005829">
    <property type="term" value="C:cytosol"/>
    <property type="evidence" value="ECO:0007669"/>
    <property type="project" value="TreeGrafter"/>
</dbReference>
<feature type="binding site" evidence="7 8">
    <location>
        <position position="303"/>
    </location>
    <ligand>
        <name>ATP</name>
        <dbReference type="ChEBI" id="CHEBI:30616"/>
    </ligand>
</feature>
<evidence type="ECO:0000313" key="10">
    <source>
        <dbReference type="EMBL" id="OGN08449.1"/>
    </source>
</evidence>
<evidence type="ECO:0000313" key="11">
    <source>
        <dbReference type="Proteomes" id="UP000178023"/>
    </source>
</evidence>
<comment type="similarity">
    <text evidence="7 9">Belongs to the phosphoglycerate kinase family.</text>
</comment>
<feature type="binding site" evidence="7">
    <location>
        <position position="50"/>
    </location>
    <ligand>
        <name>substrate</name>
    </ligand>
</feature>
<keyword evidence="5 7" id="KW-0418">Kinase</keyword>
<comment type="caution">
    <text evidence="7">Lacks conserved residue(s) required for the propagation of feature annotation.</text>
</comment>
<organism evidence="10 11">
    <name type="scientific">Candidatus Yanofskybacteria bacterium RIFCSPHIGHO2_01_FULL_45_42</name>
    <dbReference type="NCBI Taxonomy" id="1802671"/>
    <lineage>
        <taxon>Bacteria</taxon>
        <taxon>Candidatus Yanofskyibacteriota</taxon>
    </lineage>
</organism>
<dbReference type="GO" id="GO:0006094">
    <property type="term" value="P:gluconeogenesis"/>
    <property type="evidence" value="ECO:0007669"/>
    <property type="project" value="TreeGrafter"/>
</dbReference>
<comment type="catalytic activity">
    <reaction evidence="1 7 9">
        <text>(2R)-3-phosphoglycerate + ATP = (2R)-3-phospho-glyceroyl phosphate + ADP</text>
        <dbReference type="Rhea" id="RHEA:14801"/>
        <dbReference type="ChEBI" id="CHEBI:30616"/>
        <dbReference type="ChEBI" id="CHEBI:57604"/>
        <dbReference type="ChEBI" id="CHEBI:58272"/>
        <dbReference type="ChEBI" id="CHEBI:456216"/>
        <dbReference type="EC" id="2.7.2.3"/>
    </reaction>
</comment>
<comment type="subunit">
    <text evidence="7">Monomer.</text>
</comment>
<keyword evidence="7" id="KW-0963">Cytoplasm</keyword>
<evidence type="ECO:0000256" key="9">
    <source>
        <dbReference type="RuleBase" id="RU000532"/>
    </source>
</evidence>
<feature type="binding site" evidence="7 8">
    <location>
        <begin position="329"/>
        <end position="332"/>
    </location>
    <ligand>
        <name>ATP</name>
        <dbReference type="ChEBI" id="CHEBI:30616"/>
    </ligand>
</feature>
<keyword evidence="6 7" id="KW-0067">ATP-binding</keyword>
<dbReference type="Pfam" id="PF00162">
    <property type="entry name" value="PGK"/>
    <property type="match status" value="1"/>
</dbReference>
<evidence type="ECO:0000256" key="3">
    <source>
        <dbReference type="ARBA" id="ARBA00022679"/>
    </source>
</evidence>
<evidence type="ECO:0000256" key="7">
    <source>
        <dbReference type="HAMAP-Rule" id="MF_00145"/>
    </source>
</evidence>
<evidence type="ECO:0000256" key="1">
    <source>
        <dbReference type="ARBA" id="ARBA00000642"/>
    </source>
</evidence>
<evidence type="ECO:0000256" key="4">
    <source>
        <dbReference type="ARBA" id="ARBA00022741"/>
    </source>
</evidence>
<feature type="binding site" evidence="7 8">
    <location>
        <position position="204"/>
    </location>
    <ligand>
        <name>ATP</name>
        <dbReference type="ChEBI" id="CHEBI:30616"/>
    </ligand>
</feature>
<gene>
    <name evidence="7" type="primary">pgk</name>
    <name evidence="10" type="ORF">A2750_01875</name>
</gene>
<evidence type="ECO:0000256" key="2">
    <source>
        <dbReference type="ARBA" id="ARBA00013061"/>
    </source>
</evidence>